<evidence type="ECO:0000256" key="2">
    <source>
        <dbReference type="ARBA" id="ARBA00022821"/>
    </source>
</evidence>
<dbReference type="InterPro" id="IPR058922">
    <property type="entry name" value="WHD_DRP"/>
</dbReference>
<dbReference type="EMBL" id="KZ623348">
    <property type="protein sequence ID" value="RQO93202.1"/>
    <property type="molecule type" value="Genomic_DNA"/>
</dbReference>
<evidence type="ECO:0000256" key="1">
    <source>
        <dbReference type="ARBA" id="ARBA00022737"/>
    </source>
</evidence>
<reference evidence="6" key="1">
    <citation type="journal article" date="2006" name="Science">
        <title>The genome of black cottonwood, Populus trichocarpa (Torr. &amp; Gray).</title>
        <authorList>
            <person name="Tuskan G.A."/>
            <person name="Difazio S."/>
            <person name="Jansson S."/>
            <person name="Bohlmann J."/>
            <person name="Grigoriev I."/>
            <person name="Hellsten U."/>
            <person name="Putnam N."/>
            <person name="Ralph S."/>
            <person name="Rombauts S."/>
            <person name="Salamov A."/>
            <person name="Schein J."/>
            <person name="Sterck L."/>
            <person name="Aerts A."/>
            <person name="Bhalerao R.R."/>
            <person name="Bhalerao R.P."/>
            <person name="Blaudez D."/>
            <person name="Boerjan W."/>
            <person name="Brun A."/>
            <person name="Brunner A."/>
            <person name="Busov V."/>
            <person name="Campbell M."/>
            <person name="Carlson J."/>
            <person name="Chalot M."/>
            <person name="Chapman J."/>
            <person name="Chen G.L."/>
            <person name="Cooper D."/>
            <person name="Coutinho P.M."/>
            <person name="Couturier J."/>
            <person name="Covert S."/>
            <person name="Cronk Q."/>
            <person name="Cunningham R."/>
            <person name="Davis J."/>
            <person name="Degroeve S."/>
            <person name="Dejardin A."/>
            <person name="Depamphilis C."/>
            <person name="Detter J."/>
            <person name="Dirks B."/>
            <person name="Dubchak I."/>
            <person name="Duplessis S."/>
            <person name="Ehlting J."/>
            <person name="Ellis B."/>
            <person name="Gendler K."/>
            <person name="Goodstein D."/>
            <person name="Gribskov M."/>
            <person name="Grimwood J."/>
            <person name="Groover A."/>
            <person name="Gunter L."/>
            <person name="Hamberger B."/>
            <person name="Heinze B."/>
            <person name="Helariutta Y."/>
            <person name="Henrissat B."/>
            <person name="Holligan D."/>
            <person name="Holt R."/>
            <person name="Huang W."/>
            <person name="Islam-Faridi N."/>
            <person name="Jones S."/>
            <person name="Jones-Rhoades M."/>
            <person name="Jorgensen R."/>
            <person name="Joshi C."/>
            <person name="Kangasjarvi J."/>
            <person name="Karlsson J."/>
            <person name="Kelleher C."/>
            <person name="Kirkpatrick R."/>
            <person name="Kirst M."/>
            <person name="Kohler A."/>
            <person name="Kalluri U."/>
            <person name="Larimer F."/>
            <person name="Leebens-Mack J."/>
            <person name="Leple J.C."/>
            <person name="Locascio P."/>
            <person name="Lou Y."/>
            <person name="Lucas S."/>
            <person name="Martin F."/>
            <person name="Montanini B."/>
            <person name="Napoli C."/>
            <person name="Nelson D.R."/>
            <person name="Nelson C."/>
            <person name="Nieminen K."/>
            <person name="Nilsson O."/>
            <person name="Pereda V."/>
            <person name="Peter G."/>
            <person name="Philippe R."/>
            <person name="Pilate G."/>
            <person name="Poliakov A."/>
            <person name="Razumovskaya J."/>
            <person name="Richardson P."/>
            <person name="Rinaldi C."/>
            <person name="Ritland K."/>
            <person name="Rouze P."/>
            <person name="Ryaboy D."/>
            <person name="Schmutz J."/>
            <person name="Schrader J."/>
            <person name="Segerman B."/>
            <person name="Shin H."/>
            <person name="Siddiqui A."/>
            <person name="Sterky F."/>
            <person name="Terry A."/>
            <person name="Tsai C.J."/>
            <person name="Uberbacher E."/>
            <person name="Unneberg P."/>
            <person name="Vahala J."/>
            <person name="Wall K."/>
            <person name="Wessler S."/>
            <person name="Yang G."/>
            <person name="Yin T."/>
            <person name="Douglas C."/>
            <person name="Marra M."/>
            <person name="Sandberg G."/>
            <person name="Van de Peer Y."/>
            <person name="Rokhsar D."/>
        </authorList>
    </citation>
    <scope>NUCLEOTIDE SEQUENCE [LARGE SCALE GENOMIC DNA]</scope>
    <source>
        <strain evidence="6">Nisqually-1</strain>
    </source>
</reference>
<evidence type="ECO:0000313" key="6">
    <source>
        <dbReference type="EMBL" id="RQO93202.1"/>
    </source>
</evidence>
<feature type="region of interest" description="Disordered" evidence="3">
    <location>
        <begin position="203"/>
        <end position="236"/>
    </location>
</feature>
<name>A0A3N7FBW0_POPTR</name>
<dbReference type="STRING" id="3694.A0A3N7FBW0"/>
<keyword evidence="2" id="KW-0611">Plant defense</keyword>
<gene>
    <name evidence="6" type="ORF">POPTR_T024966</name>
</gene>
<dbReference type="GO" id="GO:0098542">
    <property type="term" value="P:defense response to other organism"/>
    <property type="evidence" value="ECO:0000318"/>
    <property type="project" value="GO_Central"/>
</dbReference>
<dbReference type="Gene3D" id="3.40.50.300">
    <property type="entry name" value="P-loop containing nucleotide triphosphate hydrolases"/>
    <property type="match status" value="1"/>
</dbReference>
<dbReference type="Pfam" id="PF23559">
    <property type="entry name" value="WHD_DRP"/>
    <property type="match status" value="1"/>
</dbReference>
<feature type="domain" description="Disease resistance protein winged helix" evidence="5">
    <location>
        <begin position="566"/>
        <end position="637"/>
    </location>
</feature>
<proteinExistence type="predicted"/>
<reference evidence="6" key="2">
    <citation type="submission" date="2017-07" db="EMBL/GenBank/DDBJ databases">
        <title>WGS assembly of Populus trichocarpa.</title>
        <authorList>
            <person name="Tuskan G."/>
            <person name="Difazio S."/>
            <person name="Jansson S."/>
            <person name="Bohlmann J."/>
            <person name="Grigoriev I."/>
            <person name="Hellsten U."/>
            <person name="Putnam N."/>
            <person name="Ralph S."/>
            <person name="Rombauts S."/>
            <person name="Salamov A."/>
            <person name="Schein J."/>
            <person name="Sterck L."/>
            <person name="Aerts A."/>
            <person name="Bhalerao R."/>
            <person name="Bhalerao R."/>
            <person name="Blaudez D."/>
            <person name="Boerjan W."/>
            <person name="Brun A."/>
            <person name="Brunner A."/>
            <person name="Busov V."/>
            <person name="Campbell M."/>
            <person name="Carlson J."/>
            <person name="Chalot M."/>
            <person name="Chapman J."/>
            <person name="Chen G."/>
            <person name="Cooper D."/>
            <person name="Coutinho P."/>
            <person name="Couturier J."/>
            <person name="Covert S."/>
            <person name="Cronk Q."/>
            <person name="Cunningham R."/>
            <person name="Davis J."/>
            <person name="Degroeve S."/>
            <person name="Dejardin A."/>
            <person name="Depamphilis C."/>
            <person name="Detter J."/>
            <person name="Dirks B."/>
            <person name="Dubchak I."/>
            <person name="Duplessis S."/>
            <person name="Ehlting J."/>
            <person name="Ellis B."/>
            <person name="Gendler K."/>
            <person name="Goodstein D."/>
            <person name="Gribskov M."/>
            <person name="Grimwood J."/>
            <person name="Groover A."/>
            <person name="Gunter L."/>
            <person name="Hamberger B."/>
            <person name="Heinze B."/>
            <person name="Helariutta Y."/>
            <person name="Henrissat B."/>
            <person name="Holligan D."/>
            <person name="Holt R."/>
            <person name="Huang W."/>
            <person name="Islam-Faridi N."/>
            <person name="Jones S."/>
            <person name="Jones-Rhoades M."/>
            <person name="Jorgensen R."/>
            <person name="Joshi C."/>
            <person name="Kangasjarvi J."/>
            <person name="Karlsson J."/>
            <person name="Kelleher C."/>
            <person name="Kirkpatrick R."/>
            <person name="Kirst M."/>
            <person name="Kohler A."/>
            <person name="Kalluri U."/>
            <person name="Larimer F."/>
            <person name="Leebens-Mack J."/>
            <person name="Leple J."/>
            <person name="Locascio P."/>
            <person name="Lou Y."/>
            <person name="Lucas S."/>
            <person name="Martin F."/>
            <person name="Montanini B."/>
            <person name="Napoli C."/>
            <person name="Nelson D."/>
            <person name="Nelson C."/>
            <person name="Nieminen K."/>
            <person name="Nilsson O."/>
            <person name="Pereda V."/>
            <person name="Peter G."/>
            <person name="Philippe R."/>
            <person name="Pilate G."/>
            <person name="Poliakov A."/>
            <person name="Razumovskaya J."/>
            <person name="Richardson P."/>
            <person name="Rinaldi C."/>
            <person name="Ritland K."/>
            <person name="Rouze P."/>
            <person name="Ryaboy D."/>
            <person name="Schmutz J."/>
            <person name="Schrader J."/>
            <person name="Segerman B."/>
            <person name="Shin H."/>
            <person name="Siddiqui A."/>
            <person name="Sterky F."/>
            <person name="Terry A."/>
            <person name="Tsai C."/>
            <person name="Uberbacher E."/>
            <person name="Unneberg P."/>
            <person name="Vahala J."/>
            <person name="Wall K."/>
            <person name="Wessler S."/>
            <person name="Yang G."/>
            <person name="Yin T."/>
            <person name="Douglas C."/>
            <person name="Marra M."/>
            <person name="Sandberg G."/>
            <person name="Van De Peer Y."/>
            <person name="Rokhsar D."/>
        </authorList>
    </citation>
    <scope>NUCLEOTIDE SEQUENCE</scope>
    <source>
        <strain evidence="6">Nisqually-1</strain>
    </source>
</reference>
<evidence type="ECO:0000259" key="5">
    <source>
        <dbReference type="Pfam" id="PF23559"/>
    </source>
</evidence>
<dbReference type="FunFam" id="1.10.10.10:FF:000322">
    <property type="entry name" value="Probable disease resistance protein At1g63360"/>
    <property type="match status" value="1"/>
</dbReference>
<dbReference type="GO" id="GO:0043531">
    <property type="term" value="F:ADP binding"/>
    <property type="evidence" value="ECO:0007669"/>
    <property type="project" value="InterPro"/>
</dbReference>
<dbReference type="Gene3D" id="1.10.10.10">
    <property type="entry name" value="Winged helix-like DNA-binding domain superfamily/Winged helix DNA-binding domain"/>
    <property type="match status" value="1"/>
</dbReference>
<sequence length="689" mass="78517">MDPFWKEVEEMNDGSMKCKFCRHLFAKGTSISRIKWHLSGERGHGVGICGQVPEEVQEAAFLAMNGGNKRHKSIASSSNVDISTCPQEQDNAVLGNLAQGVGRKRIHWRLEAANGMENTGEGSFQHVDRSVSPWRLRIDAYENRGEATQRTDLVDQFADSTWVQIHSAFSKEQQLNEISTYLMQEDEDVERLHDAFETVPRTEQVQHLERGSSCERPSINQADEPRGDSSQPTDPLCLDHGRYYDHLFAPSVNNDVIMNDVQNMVRVRTEPVEEDVENSRRSVRPEAGARSSESLKYNKTRGVPLPTSSTKPVGQAFEENTKVIWSLLINGEVSTIGIYGMGGVGKSTILQHIYNDLLQRPDICDHVWWVIVSQDFNIKRLQNLIATELHLDLSTENDDLHRAAKLSKELRKKQKWILILDDLWDHFKLHKVGIPKKLEGCKIIMTTRSETVCHGIACDHKIQVKPLSEGEAWTLFKENLGRNIALSSEVEGIAKDIARECDGLPLGIITVAGSLRGVDDLHQWRNTLKKLRESEFKDKQVFKLLRFSYDRLGDVALQQCLLYCALFPEDYWIRRKVSIGHLIDEGIIEGTMRRKDAFDEGHTMLNKLENVCLLESFKIEYNDRSIVKMHDLIRDMAIQILLENSHVMVKAGVQLKELPDGEEWTENLTRVSLMQNQIEEIPSSQSPRY</sequence>
<dbReference type="SUPFAM" id="SSF52540">
    <property type="entry name" value="P-loop containing nucleoside triphosphate hydrolases"/>
    <property type="match status" value="1"/>
</dbReference>
<feature type="region of interest" description="Disordered" evidence="3">
    <location>
        <begin position="270"/>
        <end position="313"/>
    </location>
</feature>
<evidence type="ECO:0000259" key="4">
    <source>
        <dbReference type="Pfam" id="PF00931"/>
    </source>
</evidence>
<protein>
    <submittedName>
        <fullName evidence="6">Uncharacterized protein</fullName>
    </submittedName>
</protein>
<keyword evidence="1" id="KW-0677">Repeat</keyword>
<evidence type="ECO:0000256" key="3">
    <source>
        <dbReference type="SAM" id="MobiDB-lite"/>
    </source>
</evidence>
<accession>A0A3N7FBW0</accession>
<feature type="compositionally biased region" description="Basic and acidic residues" evidence="3">
    <location>
        <begin position="204"/>
        <end position="213"/>
    </location>
</feature>
<dbReference type="PANTHER" id="PTHR23155:SF1032">
    <property type="entry name" value="NB-ARC DOMAIN-CONTAINING PROTEIN"/>
    <property type="match status" value="1"/>
</dbReference>
<dbReference type="InterPro" id="IPR002182">
    <property type="entry name" value="NB-ARC"/>
</dbReference>
<dbReference type="InterPro" id="IPR044974">
    <property type="entry name" value="Disease_R_plants"/>
</dbReference>
<dbReference type="InterPro" id="IPR036388">
    <property type="entry name" value="WH-like_DNA-bd_sf"/>
</dbReference>
<dbReference type="FunFam" id="3.40.50.300:FF:001091">
    <property type="entry name" value="Probable disease resistance protein At1g61300"/>
    <property type="match status" value="1"/>
</dbReference>
<dbReference type="InterPro" id="IPR027417">
    <property type="entry name" value="P-loop_NTPase"/>
</dbReference>
<dbReference type="InParanoid" id="A0A3N7FBW0"/>
<organism evidence="6">
    <name type="scientific">Populus trichocarpa</name>
    <name type="common">Western balsam poplar</name>
    <name type="synonym">Populus balsamifera subsp. trichocarpa</name>
    <dbReference type="NCBI Taxonomy" id="3694"/>
    <lineage>
        <taxon>Eukaryota</taxon>
        <taxon>Viridiplantae</taxon>
        <taxon>Streptophyta</taxon>
        <taxon>Embryophyta</taxon>
        <taxon>Tracheophyta</taxon>
        <taxon>Spermatophyta</taxon>
        <taxon>Magnoliopsida</taxon>
        <taxon>eudicotyledons</taxon>
        <taxon>Gunneridae</taxon>
        <taxon>Pentapetalae</taxon>
        <taxon>rosids</taxon>
        <taxon>fabids</taxon>
        <taxon>Malpighiales</taxon>
        <taxon>Salicaceae</taxon>
        <taxon>Saliceae</taxon>
        <taxon>Populus</taxon>
    </lineage>
</organism>
<dbReference type="PANTHER" id="PTHR23155">
    <property type="entry name" value="DISEASE RESISTANCE PROTEIN RP"/>
    <property type="match status" value="1"/>
</dbReference>
<dbReference type="AlphaFoldDB" id="A0A3N7FBW0"/>
<feature type="compositionally biased region" description="Basic and acidic residues" evidence="3">
    <location>
        <begin position="270"/>
        <end position="284"/>
    </location>
</feature>
<dbReference type="InterPro" id="IPR042197">
    <property type="entry name" value="Apaf_helical"/>
</dbReference>
<dbReference type="Pfam" id="PF00931">
    <property type="entry name" value="NB-ARC"/>
    <property type="match status" value="1"/>
</dbReference>
<dbReference type="PRINTS" id="PR00364">
    <property type="entry name" value="DISEASERSIST"/>
</dbReference>
<feature type="domain" description="NB-ARC" evidence="4">
    <location>
        <begin position="321"/>
        <end position="480"/>
    </location>
</feature>
<dbReference type="Gene3D" id="1.10.8.430">
    <property type="entry name" value="Helical domain of apoptotic protease-activating factors"/>
    <property type="match status" value="1"/>
</dbReference>